<comment type="caution">
    <text evidence="2">The sequence shown here is derived from an EMBL/GenBank/DDBJ whole genome shotgun (WGS) entry which is preliminary data.</text>
</comment>
<dbReference type="RefSeq" id="WP_368803072.1">
    <property type="nucleotide sequence ID" value="NZ_JAZHFV010000003.1"/>
</dbReference>
<keyword evidence="2" id="KW-0255">Endonuclease</keyword>
<dbReference type="SUPFAM" id="SSF56219">
    <property type="entry name" value="DNase I-like"/>
    <property type="match status" value="1"/>
</dbReference>
<dbReference type="PANTHER" id="PTHR11371">
    <property type="entry name" value="DEOXYRIBONUCLEASE"/>
    <property type="match status" value="1"/>
</dbReference>
<dbReference type="Gene3D" id="3.60.10.10">
    <property type="entry name" value="Endonuclease/exonuclease/phosphatase"/>
    <property type="match status" value="1"/>
</dbReference>
<evidence type="ECO:0000313" key="2">
    <source>
        <dbReference type="EMBL" id="MEX4008009.1"/>
    </source>
</evidence>
<sequence>MATPLDLLFKTPGNAPLDGNVPAGVVEEMRAYSAYLDTVVPPKRDVDRNILIATWNIAHFRSLTRKWSVPASSEDSPKRDYRSLWAIAEIVSRFDVVAVQEVGAGFEALRALMDVLGSKWSFLMTDRNEGQAGNNEHIAFLFDSSRVSLSGLAGELVIPDDASKYGFTEGSFKRQFARNPYAVSFRTRDTTFILVTAHIDYGNEDTQRLPELRAIARWMQDWAARENRWHHNLIALGDFNLERIGNKLYEAFVETGLEVPFVLQSHPRTIYARASEPEKDSYHDQIAWFSKGRAKLIDLELADGGIVETWGRLLVDLGLTKASFSVRISDHFPLWVEFRPSQDSSISA</sequence>
<dbReference type="CDD" id="cd10283">
    <property type="entry name" value="MnuA_DNase1-like"/>
    <property type="match status" value="1"/>
</dbReference>
<name>A0ABV3WVB9_9HYPH</name>
<dbReference type="PANTHER" id="PTHR11371:SF31">
    <property type="entry name" value="EXTRACELLULAR NUCLEASE"/>
    <property type="match status" value="1"/>
</dbReference>
<dbReference type="Pfam" id="PF03372">
    <property type="entry name" value="Exo_endo_phos"/>
    <property type="match status" value="1"/>
</dbReference>
<protein>
    <submittedName>
        <fullName evidence="2">Endonuclease/exonuclease/phosphatase family protein</fullName>
    </submittedName>
</protein>
<dbReference type="GO" id="GO:0004519">
    <property type="term" value="F:endonuclease activity"/>
    <property type="evidence" value="ECO:0007669"/>
    <property type="project" value="UniProtKB-KW"/>
</dbReference>
<keyword evidence="2" id="KW-0540">Nuclease</keyword>
<feature type="domain" description="Endonuclease/exonuclease/phosphatase" evidence="1">
    <location>
        <begin position="53"/>
        <end position="241"/>
    </location>
</feature>
<keyword evidence="2" id="KW-0378">Hydrolase</keyword>
<organism evidence="2 3">
    <name type="scientific">Neoaquamicrobium sediminum</name>
    <dbReference type="NCBI Taxonomy" id="1849104"/>
    <lineage>
        <taxon>Bacteria</taxon>
        <taxon>Pseudomonadati</taxon>
        <taxon>Pseudomonadota</taxon>
        <taxon>Alphaproteobacteria</taxon>
        <taxon>Hyphomicrobiales</taxon>
        <taxon>Phyllobacteriaceae</taxon>
        <taxon>Neoaquamicrobium</taxon>
    </lineage>
</organism>
<keyword evidence="3" id="KW-1185">Reference proteome</keyword>
<dbReference type="InterPro" id="IPR005135">
    <property type="entry name" value="Endo/exonuclease/phosphatase"/>
</dbReference>
<evidence type="ECO:0000313" key="3">
    <source>
        <dbReference type="Proteomes" id="UP001559025"/>
    </source>
</evidence>
<proteinExistence type="predicted"/>
<gene>
    <name evidence="2" type="ORF">V1479_11885</name>
</gene>
<dbReference type="EMBL" id="JAZHFV010000003">
    <property type="protein sequence ID" value="MEX4008009.1"/>
    <property type="molecule type" value="Genomic_DNA"/>
</dbReference>
<accession>A0ABV3WVB9</accession>
<dbReference type="Proteomes" id="UP001559025">
    <property type="component" value="Unassembled WGS sequence"/>
</dbReference>
<evidence type="ECO:0000259" key="1">
    <source>
        <dbReference type="Pfam" id="PF03372"/>
    </source>
</evidence>
<dbReference type="InterPro" id="IPR036691">
    <property type="entry name" value="Endo/exonu/phosph_ase_sf"/>
</dbReference>
<reference evidence="2 3" key="1">
    <citation type="submission" date="2024-01" db="EMBL/GenBank/DDBJ databases">
        <title>New evidence supports the origin of RcGTA from prophage.</title>
        <authorList>
            <person name="Xu Y."/>
            <person name="Liu B."/>
            <person name="Chen F."/>
        </authorList>
    </citation>
    <scope>NUCLEOTIDE SEQUENCE [LARGE SCALE GENOMIC DNA]</scope>
    <source>
        <strain evidence="2 3">CBW1107-2</strain>
    </source>
</reference>